<protein>
    <recommendedName>
        <fullName evidence="11">Endo-1,3-beta-glucanase btgC</fullName>
    </recommendedName>
    <alternativeName>
        <fullName evidence="10">Laminarinase btgC</fullName>
    </alternativeName>
</protein>
<gene>
    <name evidence="12" type="ORF">GCM10023311_15120</name>
</gene>
<keyword evidence="2" id="KW-1003">Cell membrane</keyword>
<keyword evidence="13" id="KW-1185">Reference proteome</keyword>
<keyword evidence="5" id="KW-0325">Glycoprotein</keyword>
<keyword evidence="4" id="KW-0472">Membrane</keyword>
<dbReference type="Proteomes" id="UP001500433">
    <property type="component" value="Unassembled WGS sequence"/>
</dbReference>
<dbReference type="PANTHER" id="PTHR16631:SF17">
    <property type="entry name" value="GLUCAN ENDO-1,3-BETA-GLUCOSIDASE BTGC"/>
    <property type="match status" value="1"/>
</dbReference>
<evidence type="ECO:0000256" key="7">
    <source>
        <dbReference type="ARBA" id="ARBA00023316"/>
    </source>
</evidence>
<evidence type="ECO:0000256" key="1">
    <source>
        <dbReference type="ARBA" id="ARBA00004236"/>
    </source>
</evidence>
<evidence type="ECO:0000256" key="11">
    <source>
        <dbReference type="ARBA" id="ARBA00043078"/>
    </source>
</evidence>
<evidence type="ECO:0000256" key="4">
    <source>
        <dbReference type="ARBA" id="ARBA00023136"/>
    </source>
</evidence>
<dbReference type="InterPro" id="IPR017853">
    <property type="entry name" value="GH"/>
</dbReference>
<keyword evidence="7" id="KW-0961">Cell wall biogenesis/degradation</keyword>
<evidence type="ECO:0000256" key="3">
    <source>
        <dbReference type="ARBA" id="ARBA00022801"/>
    </source>
</evidence>
<organism evidence="12 13">
    <name type="scientific">Flaviramulus aquimarinus</name>
    <dbReference type="NCBI Taxonomy" id="1170456"/>
    <lineage>
        <taxon>Bacteria</taxon>
        <taxon>Pseudomonadati</taxon>
        <taxon>Bacteroidota</taxon>
        <taxon>Flavobacteriia</taxon>
        <taxon>Flavobacteriales</taxon>
        <taxon>Flavobacteriaceae</taxon>
        <taxon>Flaviramulus</taxon>
    </lineage>
</organism>
<evidence type="ECO:0000256" key="9">
    <source>
        <dbReference type="ARBA" id="ARBA00037649"/>
    </source>
</evidence>
<dbReference type="InterPro" id="IPR050732">
    <property type="entry name" value="Beta-glucan_modifiers"/>
</dbReference>
<dbReference type="SUPFAM" id="SSF51445">
    <property type="entry name" value="(Trans)glycosidases"/>
    <property type="match status" value="1"/>
</dbReference>
<dbReference type="Gene3D" id="3.20.20.80">
    <property type="entry name" value="Glycosidases"/>
    <property type="match status" value="1"/>
</dbReference>
<dbReference type="EMBL" id="BAABJH010000001">
    <property type="protein sequence ID" value="GAA4891686.1"/>
    <property type="molecule type" value="Genomic_DNA"/>
</dbReference>
<evidence type="ECO:0000313" key="12">
    <source>
        <dbReference type="EMBL" id="GAA4891686.1"/>
    </source>
</evidence>
<name>A0ABP9F389_9FLAO</name>
<reference evidence="13" key="1">
    <citation type="journal article" date="2019" name="Int. J. Syst. Evol. Microbiol.">
        <title>The Global Catalogue of Microorganisms (GCM) 10K type strain sequencing project: providing services to taxonomists for standard genome sequencing and annotation.</title>
        <authorList>
            <consortium name="The Broad Institute Genomics Platform"/>
            <consortium name="The Broad Institute Genome Sequencing Center for Infectious Disease"/>
            <person name="Wu L."/>
            <person name="Ma J."/>
        </authorList>
    </citation>
    <scope>NUCLEOTIDE SEQUENCE [LARGE SCALE GENOMIC DNA]</scope>
    <source>
        <strain evidence="13">JCM 18274</strain>
    </source>
</reference>
<evidence type="ECO:0000313" key="13">
    <source>
        <dbReference type="Proteomes" id="UP001500433"/>
    </source>
</evidence>
<proteinExistence type="predicted"/>
<keyword evidence="6" id="KW-0119">Carbohydrate metabolism</keyword>
<evidence type="ECO:0000256" key="5">
    <source>
        <dbReference type="ARBA" id="ARBA00023180"/>
    </source>
</evidence>
<comment type="function">
    <text evidence="9">Glucanases play a role in cell expansion during growth, in cell-cell fusion during mating, and in spore release during sporulation. This enzyme may be involved in beta-glucan degradation. Active on laminarin and lichenan.</text>
</comment>
<comment type="caution">
    <text evidence="12">The sequence shown here is derived from an EMBL/GenBank/DDBJ whole genome shotgun (WGS) entry which is preliminary data.</text>
</comment>
<evidence type="ECO:0000256" key="6">
    <source>
        <dbReference type="ARBA" id="ARBA00023277"/>
    </source>
</evidence>
<evidence type="ECO:0000256" key="10">
    <source>
        <dbReference type="ARBA" id="ARBA00042373"/>
    </source>
</evidence>
<accession>A0ABP9F389</accession>
<evidence type="ECO:0000256" key="8">
    <source>
        <dbReference type="ARBA" id="ARBA00023326"/>
    </source>
</evidence>
<comment type="subcellular location">
    <subcellularLocation>
        <location evidence="1">Cell membrane</location>
    </subcellularLocation>
</comment>
<sequence length="320" mass="37045">MPNELNQQEMTYTKELAIKPGKAICYSGFREGQRPGDVFPSYEEIKEDLLILQNEWQYLRLYDCDKHSEIVLEVIEKENLDFKVMLGAYIGAEANNYGCPWGGSFSEEQLEINKVSNENQIKKLIGLANQYPDIIFSLSAGNEACVDWTDHYVPVESVINYVRMIKKGAKQPVTFCENYLPWLGKLQDLVDEVDFISIHTYPVWEYKNIHEAMEYTKENYFSVARKYPHKLVVITEAGWTTFSNGKGICSSNVSEEHQDIYYNDLTFWSEDDEVLTFVFEAFDEPWKGSPDMHEPEKHWGLFKVDRSPKLVMAKNLASSC</sequence>
<keyword evidence="8" id="KW-0624">Polysaccharide degradation</keyword>
<keyword evidence="3" id="KW-0378">Hydrolase</keyword>
<evidence type="ECO:0000256" key="2">
    <source>
        <dbReference type="ARBA" id="ARBA00022475"/>
    </source>
</evidence>
<dbReference type="PANTHER" id="PTHR16631">
    <property type="entry name" value="GLUCAN 1,3-BETA-GLUCOSIDASE"/>
    <property type="match status" value="1"/>
</dbReference>